<organism evidence="1 2">
    <name type="scientific">Stephania yunnanensis</name>
    <dbReference type="NCBI Taxonomy" id="152371"/>
    <lineage>
        <taxon>Eukaryota</taxon>
        <taxon>Viridiplantae</taxon>
        <taxon>Streptophyta</taxon>
        <taxon>Embryophyta</taxon>
        <taxon>Tracheophyta</taxon>
        <taxon>Spermatophyta</taxon>
        <taxon>Magnoliopsida</taxon>
        <taxon>Ranunculales</taxon>
        <taxon>Menispermaceae</taxon>
        <taxon>Menispermoideae</taxon>
        <taxon>Cissampelideae</taxon>
        <taxon>Stephania</taxon>
    </lineage>
</organism>
<dbReference type="Proteomes" id="UP001420932">
    <property type="component" value="Unassembled WGS sequence"/>
</dbReference>
<dbReference type="EMBL" id="JBBNAF010000004">
    <property type="protein sequence ID" value="KAK9151738.1"/>
    <property type="molecule type" value="Genomic_DNA"/>
</dbReference>
<evidence type="ECO:0000313" key="1">
    <source>
        <dbReference type="EMBL" id="KAK9151738.1"/>
    </source>
</evidence>
<proteinExistence type="predicted"/>
<protein>
    <submittedName>
        <fullName evidence="1">Uncharacterized protein</fullName>
    </submittedName>
</protein>
<keyword evidence="2" id="KW-1185">Reference proteome</keyword>
<sequence>MAYSTVRHSSAADNHFYQQFRSVRSPNIFFKGVKWILIFTTSKSQPSPSLDKSLTSEHIP</sequence>
<gene>
    <name evidence="1" type="ORF">Syun_010047</name>
</gene>
<accession>A0AAP0KFQ8</accession>
<reference evidence="1 2" key="1">
    <citation type="submission" date="2024-01" db="EMBL/GenBank/DDBJ databases">
        <title>Genome assemblies of Stephania.</title>
        <authorList>
            <person name="Yang L."/>
        </authorList>
    </citation>
    <scope>NUCLEOTIDE SEQUENCE [LARGE SCALE GENOMIC DNA]</scope>
    <source>
        <strain evidence="1">YNDBR</strain>
        <tissue evidence="1">Leaf</tissue>
    </source>
</reference>
<comment type="caution">
    <text evidence="1">The sequence shown here is derived from an EMBL/GenBank/DDBJ whole genome shotgun (WGS) entry which is preliminary data.</text>
</comment>
<dbReference type="AlphaFoldDB" id="A0AAP0KFQ8"/>
<name>A0AAP0KFQ8_9MAGN</name>
<evidence type="ECO:0000313" key="2">
    <source>
        <dbReference type="Proteomes" id="UP001420932"/>
    </source>
</evidence>